<dbReference type="PANTHER" id="PTHR21879">
    <property type="entry name" value="FI03362P-RELATED-RELATED"/>
    <property type="match status" value="1"/>
</dbReference>
<dbReference type="GeneID" id="117653093"/>
<keyword evidence="2" id="KW-1185">Reference proteome</keyword>
<dbReference type="GO" id="GO:0016020">
    <property type="term" value="C:membrane"/>
    <property type="evidence" value="ECO:0007669"/>
    <property type="project" value="TreeGrafter"/>
</dbReference>
<dbReference type="OrthoDB" id="6334967at2759"/>
<feature type="transmembrane region" description="Helical" evidence="1">
    <location>
        <begin position="166"/>
        <end position="185"/>
    </location>
</feature>
<proteinExistence type="predicted"/>
<evidence type="ECO:0000313" key="3">
    <source>
        <dbReference type="RefSeq" id="XP_034254357.1"/>
    </source>
</evidence>
<protein>
    <submittedName>
        <fullName evidence="3">Uncharacterized protein LOC117653093</fullName>
    </submittedName>
</protein>
<dbReference type="InterPro" id="IPR012464">
    <property type="entry name" value="DUF1676"/>
</dbReference>
<keyword evidence="1" id="KW-1133">Transmembrane helix</keyword>
<dbReference type="KEGG" id="tpal:117653093"/>
<dbReference type="Pfam" id="PF07841">
    <property type="entry name" value="DM4_12"/>
    <property type="match status" value="1"/>
</dbReference>
<evidence type="ECO:0000256" key="1">
    <source>
        <dbReference type="SAM" id="Phobius"/>
    </source>
</evidence>
<dbReference type="PANTHER" id="PTHR21879:SF25">
    <property type="entry name" value="OSIRIS 24"/>
    <property type="match status" value="1"/>
</dbReference>
<keyword evidence="1" id="KW-0472">Membrane</keyword>
<dbReference type="Proteomes" id="UP000515158">
    <property type="component" value="Unplaced"/>
</dbReference>
<dbReference type="CTD" id="40755"/>
<dbReference type="AlphaFoldDB" id="A0A6P9A8M2"/>
<reference evidence="3" key="1">
    <citation type="submission" date="2025-08" db="UniProtKB">
        <authorList>
            <consortium name="RefSeq"/>
        </authorList>
    </citation>
    <scope>IDENTIFICATION</scope>
    <source>
        <tissue evidence="3">Total insect</tissue>
    </source>
</reference>
<name>A0A6P9A8M2_THRPL</name>
<dbReference type="InParanoid" id="A0A6P9A8M2"/>
<gene>
    <name evidence="3" type="primary">LOC117653093</name>
</gene>
<dbReference type="InterPro" id="IPR006631">
    <property type="entry name" value="DM4_12"/>
</dbReference>
<accession>A0A6P9A8M2</accession>
<organism evidence="3">
    <name type="scientific">Thrips palmi</name>
    <name type="common">Melon thrips</name>
    <dbReference type="NCBI Taxonomy" id="161013"/>
    <lineage>
        <taxon>Eukaryota</taxon>
        <taxon>Metazoa</taxon>
        <taxon>Ecdysozoa</taxon>
        <taxon>Arthropoda</taxon>
        <taxon>Hexapoda</taxon>
        <taxon>Insecta</taxon>
        <taxon>Pterygota</taxon>
        <taxon>Neoptera</taxon>
        <taxon>Paraneoptera</taxon>
        <taxon>Thysanoptera</taxon>
        <taxon>Terebrantia</taxon>
        <taxon>Thripoidea</taxon>
        <taxon>Thripidae</taxon>
        <taxon>Thrips</taxon>
    </lineage>
</organism>
<evidence type="ECO:0000313" key="2">
    <source>
        <dbReference type="Proteomes" id="UP000515158"/>
    </source>
</evidence>
<keyword evidence="1" id="KW-0812">Transmembrane</keyword>
<sequence length="528" mass="55805">MAAAACCCLPSTAAAEASQDSLRTAVSDSESGARGAVLDLVDRTLSLDGGLDGGAYQLTSAISLEPVPAAAGESQSSQRNSSAAGRGLVDHVVDHVVDRVDRFARSHVVKVSLGQLARDLSGGDQRRGRSVAAPSGPRTGVAAKARALKPRALKPRALKPRTFSKLFGKNSFLTGFGLGFLAFGLKKLLLPFFIGAQIVKSILIAMFLPSILGSVGKLVGKGVTSFASSSAQNGGFSGVSGSNNNLGGGGGDGMEDFDFKDNGASSSTQYNDAASSGSEMMPSYATLAAPPSGFNALQTLQRPSSLDAGDGQPLGTLPGLFQNSGATNVLTNRYQPKTSYAHRHQYTGGNNVLDGGGSFYNRHKPHDFKTFQNIPSSSMLLTHYDPFYSPLLSRLDSVFHQLGYQAEACRERLVCAMYRNPAKFAPFSNLVSAQLSRELNELRKPSSDNPEILRFFRYMKAAKDGQDNQDCSLVYSTCTQSDAAQASPMAHTFQDINKLVQARRLAKAMEGAVEDAVEDKQPPAAPAA</sequence>
<dbReference type="RefSeq" id="XP_034254357.1">
    <property type="nucleotide sequence ID" value="XM_034398466.1"/>
</dbReference>